<evidence type="ECO:0000313" key="2">
    <source>
        <dbReference type="Proteomes" id="UP000320176"/>
    </source>
</evidence>
<dbReference type="Proteomes" id="UP000320176">
    <property type="component" value="Unassembled WGS sequence"/>
</dbReference>
<keyword evidence="2" id="KW-1185">Reference proteome</keyword>
<name>A0A5C5ZJQ2_9BACT</name>
<sequence length="103" mass="11626">MVASRRYGAAREDDRTMRWTEATHRADEHGNHNGVARSTPPFCRYSAQWMRYDAVIGASKELDDVGVDNGMLTSAARSLVDRIRDDRSAIEPVLKPLLPLERV</sequence>
<dbReference type="EMBL" id="SJPN01000035">
    <property type="protein sequence ID" value="TWT87051.1"/>
    <property type="molecule type" value="Genomic_DNA"/>
</dbReference>
<reference evidence="1 2" key="1">
    <citation type="submission" date="2019-02" db="EMBL/GenBank/DDBJ databases">
        <title>Deep-cultivation of Planctomycetes and their phenomic and genomic characterization uncovers novel biology.</title>
        <authorList>
            <person name="Wiegand S."/>
            <person name="Jogler M."/>
            <person name="Boedeker C."/>
            <person name="Pinto D."/>
            <person name="Vollmers J."/>
            <person name="Rivas-Marin E."/>
            <person name="Kohn T."/>
            <person name="Peeters S.H."/>
            <person name="Heuer A."/>
            <person name="Rast P."/>
            <person name="Oberbeckmann S."/>
            <person name="Bunk B."/>
            <person name="Jeske O."/>
            <person name="Meyerdierks A."/>
            <person name="Storesund J.E."/>
            <person name="Kallscheuer N."/>
            <person name="Luecker S."/>
            <person name="Lage O.M."/>
            <person name="Pohl T."/>
            <person name="Merkel B.J."/>
            <person name="Hornburger P."/>
            <person name="Mueller R.-W."/>
            <person name="Bruemmer F."/>
            <person name="Labrenz M."/>
            <person name="Spormann A.M."/>
            <person name="Op Den Camp H."/>
            <person name="Overmann J."/>
            <person name="Amann R."/>
            <person name="Jetten M.S.M."/>
            <person name="Mascher T."/>
            <person name="Medema M.H."/>
            <person name="Devos D.P."/>
            <person name="Kaster A.-K."/>
            <person name="Ovreas L."/>
            <person name="Rohde M."/>
            <person name="Galperin M.Y."/>
            <person name="Jogler C."/>
        </authorList>
    </citation>
    <scope>NUCLEOTIDE SEQUENCE [LARGE SCALE GENOMIC DNA]</scope>
    <source>
        <strain evidence="1 2">Pla52n</strain>
    </source>
</reference>
<dbReference type="AlphaFoldDB" id="A0A5C5ZJQ2"/>
<evidence type="ECO:0000313" key="1">
    <source>
        <dbReference type="EMBL" id="TWT87051.1"/>
    </source>
</evidence>
<protein>
    <submittedName>
        <fullName evidence="1">Uncharacterized protein</fullName>
    </submittedName>
</protein>
<gene>
    <name evidence="1" type="ORF">Pla52n_70240</name>
</gene>
<accession>A0A5C5ZJQ2</accession>
<comment type="caution">
    <text evidence="1">The sequence shown here is derived from an EMBL/GenBank/DDBJ whole genome shotgun (WGS) entry which is preliminary data.</text>
</comment>
<proteinExistence type="predicted"/>
<organism evidence="1 2">
    <name type="scientific">Stieleria varia</name>
    <dbReference type="NCBI Taxonomy" id="2528005"/>
    <lineage>
        <taxon>Bacteria</taxon>
        <taxon>Pseudomonadati</taxon>
        <taxon>Planctomycetota</taxon>
        <taxon>Planctomycetia</taxon>
        <taxon>Pirellulales</taxon>
        <taxon>Pirellulaceae</taxon>
        <taxon>Stieleria</taxon>
    </lineage>
</organism>